<organism evidence="10 11">
    <name type="scientific">Ophiostoma piceae (strain UAMH 11346)</name>
    <name type="common">Sap stain fungus</name>
    <dbReference type="NCBI Taxonomy" id="1262450"/>
    <lineage>
        <taxon>Eukaryota</taxon>
        <taxon>Fungi</taxon>
        <taxon>Dikarya</taxon>
        <taxon>Ascomycota</taxon>
        <taxon>Pezizomycotina</taxon>
        <taxon>Sordariomycetes</taxon>
        <taxon>Sordariomycetidae</taxon>
        <taxon>Ophiostomatales</taxon>
        <taxon>Ophiostomataceae</taxon>
        <taxon>Ophiostoma</taxon>
    </lineage>
</organism>
<accession>S3C015</accession>
<dbReference type="eggNOG" id="KOG1974">
    <property type="taxonomic scope" value="Eukaryota"/>
</dbReference>
<feature type="compositionally biased region" description="Basic residues" evidence="8">
    <location>
        <begin position="1079"/>
        <end position="1091"/>
    </location>
</feature>
<keyword evidence="10" id="KW-0413">Isomerase</keyword>
<keyword evidence="4" id="KW-0236">DNA replication inhibitor</keyword>
<dbReference type="STRING" id="1262450.S3C015"/>
<evidence type="ECO:0000256" key="5">
    <source>
        <dbReference type="ARBA" id="ARBA00023242"/>
    </source>
</evidence>
<keyword evidence="7" id="KW-0131">Cell cycle</keyword>
<dbReference type="GO" id="GO:0051321">
    <property type="term" value="P:meiotic cell cycle"/>
    <property type="evidence" value="ECO:0007669"/>
    <property type="project" value="UniProtKB-KW"/>
</dbReference>
<feature type="region of interest" description="Disordered" evidence="8">
    <location>
        <begin position="919"/>
        <end position="1042"/>
    </location>
</feature>
<feature type="compositionally biased region" description="Low complexity" evidence="8">
    <location>
        <begin position="1069"/>
        <end position="1078"/>
    </location>
</feature>
<feature type="compositionally biased region" description="Acidic residues" evidence="8">
    <location>
        <begin position="1170"/>
        <end position="1180"/>
    </location>
</feature>
<evidence type="ECO:0000256" key="8">
    <source>
        <dbReference type="SAM" id="MobiDB-lite"/>
    </source>
</evidence>
<evidence type="ECO:0000256" key="7">
    <source>
        <dbReference type="ARBA" id="ARBA00023306"/>
    </source>
</evidence>
<evidence type="ECO:0000313" key="10">
    <source>
        <dbReference type="EMBL" id="EPE05046.1"/>
    </source>
</evidence>
<dbReference type="AlphaFoldDB" id="S3C015"/>
<dbReference type="PANTHER" id="PTHR22940:SF4">
    <property type="entry name" value="PROTEIN TIMELESS HOMOLOG"/>
    <property type="match status" value="1"/>
</dbReference>
<dbReference type="OrthoDB" id="310853at2759"/>
<evidence type="ECO:0000313" key="11">
    <source>
        <dbReference type="Proteomes" id="UP000016923"/>
    </source>
</evidence>
<sequence>MEQNEAPADVVHPEVRAHINSLVSALGGFDEDGQYQLGDDALEVLRDIKKWMRFYDQKLNRMDVARCVSETNLVNGDILAILASWHENATLQRFRSRVALACYELMTPLTWPLEKDAETATVNYYRHLPVLRLAQVGYKRAIINYDGAQILHTAIRVALPSMAVPLGDRTLRDQGIIRLVLFFLRNIVMIEPPAGVKYDGDESQISRSATIDAFSYQEIFLVLLTMASNMGEDFRTEDSTVMEIIFHLVKGVDTAKLFMNETQLSTAKASELTDMMKKEEAMIHAFNQNGPTRHSRFGTMVWVDRGEGKMSALSGQDALLSSAAREQKMDNSKKYRPPRRGRKGPDKKDLVGLGAQISLNARANGQLRKFVEEFLDAGFNPLFQHVRRSIDREAPHILHHHRAQFFYLVSWFLAAERARQKAQQSKLKSGQRKPAANPADEITSFNLVAGVLNQEMFIFMGRALDRSYNDKDWKELSVVMRCFTQILLTVQEMYESGNEDDEEIAENILSRLFYEDTTHDAIANIIKSYKDQGLDYLDACTELVHTYLRILEAYSKQNVDLQVRSRQRTRKKKKAAKAAANAAAAGIDASADGAESLVPDAQADDDDSANDEEMAQKASSERKFDFKKFANRFVSQGVVDTFVKFTANYKDMTDDQLKRAHRYFYRVAFKQDMSVMLFRVDIIKLFYDMIKGTTPLDRHSSMYREWEELSKQILRRCMKKIEDRPVLIIEMLFSKTPSTAHFLEYGFEKQTVSTTTSKAAAEHEFREPDLERDRQIAILIAVLLNKNQHELITWIRGQIGMAGAERRAWKSAEAARALSATETSASRPEGEDGPSEALAELAAVVANDAPTITIRAADDACKKAIFKNPHLRLLMKLVGFERLAPSLDETPDSIWVVPSHITADELEESLEFISRAEFEPPSFENDQSAEDQLRRKPATRKKADFDDDNGGLDDDEVLFPAGGPTARKVVEEPKRKTIRRRRRKALASDDEDGLEGPTEEELDEKARQRREKELEKARRVKSDMYVHASDDETDDEKDREFFMREEATRKRIQDLAALVSTQPRPSVLASASAGSTKSKPTKSKPKAKRKSNVLSDDSSDDDDESTLSSSSDEEEEMEKTSAPTGDADSGAMDLDDALPSTSVLSEIQLNGSSNTPNKIDAASKAAGNTVDDDDDDDDDLPVQKRPRAKAGFVIDSDDE</sequence>
<keyword evidence="11" id="KW-1185">Reference proteome</keyword>
<keyword evidence="6" id="KW-0469">Meiosis</keyword>
<dbReference type="OMA" id="VNHHRHT"/>
<feature type="compositionally biased region" description="Acidic residues" evidence="8">
    <location>
        <begin position="1097"/>
        <end position="1117"/>
    </location>
</feature>
<dbReference type="PANTHER" id="PTHR22940">
    <property type="entry name" value="TIMEOUT/TIMELESS-2"/>
    <property type="match status" value="1"/>
</dbReference>
<feature type="domain" description="Timeless N-terminal" evidence="9">
    <location>
        <begin position="34"/>
        <end position="303"/>
    </location>
</feature>
<evidence type="ECO:0000256" key="4">
    <source>
        <dbReference type="ARBA" id="ARBA00022880"/>
    </source>
</evidence>
<protein>
    <recommendedName>
        <fullName evidence="3">Topoisomerase 1-associated factor 1</fullName>
    </recommendedName>
</protein>
<dbReference type="GO" id="GO:0003677">
    <property type="term" value="F:DNA binding"/>
    <property type="evidence" value="ECO:0007669"/>
    <property type="project" value="TreeGrafter"/>
</dbReference>
<dbReference type="VEuPathDB" id="FungiDB:F503_00200"/>
<dbReference type="Pfam" id="PF04821">
    <property type="entry name" value="TIMELESS"/>
    <property type="match status" value="1"/>
</dbReference>
<proteinExistence type="inferred from homology"/>
<feature type="region of interest" description="Disordered" evidence="8">
    <location>
        <begin position="324"/>
        <end position="350"/>
    </location>
</feature>
<feature type="compositionally biased region" description="Acidic residues" evidence="8">
    <location>
        <begin position="945"/>
        <end position="957"/>
    </location>
</feature>
<feature type="compositionally biased region" description="Basic residues" evidence="8">
    <location>
        <begin position="976"/>
        <end position="985"/>
    </location>
</feature>
<dbReference type="GO" id="GO:0031298">
    <property type="term" value="C:replication fork protection complex"/>
    <property type="evidence" value="ECO:0007669"/>
    <property type="project" value="TreeGrafter"/>
</dbReference>
<dbReference type="GO" id="GO:0006281">
    <property type="term" value="P:DNA repair"/>
    <property type="evidence" value="ECO:0007669"/>
    <property type="project" value="TreeGrafter"/>
</dbReference>
<dbReference type="InterPro" id="IPR006906">
    <property type="entry name" value="Timeless_N"/>
</dbReference>
<evidence type="ECO:0000256" key="6">
    <source>
        <dbReference type="ARBA" id="ARBA00023254"/>
    </source>
</evidence>
<dbReference type="InterPro" id="IPR044998">
    <property type="entry name" value="Timeless"/>
</dbReference>
<gene>
    <name evidence="10" type="ORF">F503_00200</name>
</gene>
<evidence type="ECO:0000256" key="2">
    <source>
        <dbReference type="ARBA" id="ARBA00008174"/>
    </source>
</evidence>
<comment type="similarity">
    <text evidence="2">Belongs to the timeless family.</text>
</comment>
<dbReference type="EMBL" id="KE148158">
    <property type="protein sequence ID" value="EPE05046.1"/>
    <property type="molecule type" value="Genomic_DNA"/>
</dbReference>
<dbReference type="HOGENOM" id="CLU_004390_0_0_1"/>
<keyword evidence="5" id="KW-0539">Nucleus</keyword>
<feature type="region of interest" description="Disordered" evidence="8">
    <location>
        <begin position="1054"/>
        <end position="1199"/>
    </location>
</feature>
<comment type="subcellular location">
    <subcellularLocation>
        <location evidence="1">Nucleus</location>
    </subcellularLocation>
</comment>
<feature type="compositionally biased region" description="Acidic residues" evidence="8">
    <location>
        <begin position="988"/>
        <end position="1003"/>
    </location>
</feature>
<name>S3C015_OPHP1</name>
<dbReference type="GO" id="GO:0000076">
    <property type="term" value="P:DNA replication checkpoint signaling"/>
    <property type="evidence" value="ECO:0007669"/>
    <property type="project" value="TreeGrafter"/>
</dbReference>
<dbReference type="GO" id="GO:0016853">
    <property type="term" value="F:isomerase activity"/>
    <property type="evidence" value="ECO:0007669"/>
    <property type="project" value="UniProtKB-KW"/>
</dbReference>
<evidence type="ECO:0000256" key="3">
    <source>
        <dbReference type="ARBA" id="ARBA00021529"/>
    </source>
</evidence>
<dbReference type="Proteomes" id="UP000016923">
    <property type="component" value="Unassembled WGS sequence"/>
</dbReference>
<feature type="compositionally biased region" description="Basic and acidic residues" evidence="8">
    <location>
        <begin position="1004"/>
        <end position="1042"/>
    </location>
</feature>
<evidence type="ECO:0000259" key="9">
    <source>
        <dbReference type="Pfam" id="PF04821"/>
    </source>
</evidence>
<reference evidence="10 11" key="1">
    <citation type="journal article" date="2013" name="BMC Genomics">
        <title>The genome and transcriptome of the pine saprophyte Ophiostoma piceae, and a comparison with the bark beetle-associated pine pathogen Grosmannia clavigera.</title>
        <authorList>
            <person name="Haridas S."/>
            <person name="Wang Y."/>
            <person name="Lim L."/>
            <person name="Massoumi Alamouti S."/>
            <person name="Jackman S."/>
            <person name="Docking R."/>
            <person name="Robertson G."/>
            <person name="Birol I."/>
            <person name="Bohlmann J."/>
            <person name="Breuil C."/>
        </authorList>
    </citation>
    <scope>NUCLEOTIDE SEQUENCE [LARGE SCALE GENOMIC DNA]</scope>
    <source>
        <strain evidence="10 11">UAMH 11346</strain>
    </source>
</reference>
<feature type="compositionally biased region" description="Polar residues" evidence="8">
    <location>
        <begin position="1139"/>
        <end position="1157"/>
    </location>
</feature>
<evidence type="ECO:0000256" key="1">
    <source>
        <dbReference type="ARBA" id="ARBA00004123"/>
    </source>
</evidence>
<dbReference type="GO" id="GO:0043111">
    <property type="term" value="P:replication fork arrest"/>
    <property type="evidence" value="ECO:0007669"/>
    <property type="project" value="TreeGrafter"/>
</dbReference>